<evidence type="ECO:0000313" key="1">
    <source>
        <dbReference type="EMBL" id="NYE06278.1"/>
    </source>
</evidence>
<organism evidence="1 2">
    <name type="scientific">Neobacillus niacini</name>
    <dbReference type="NCBI Taxonomy" id="86668"/>
    <lineage>
        <taxon>Bacteria</taxon>
        <taxon>Bacillati</taxon>
        <taxon>Bacillota</taxon>
        <taxon>Bacilli</taxon>
        <taxon>Bacillales</taxon>
        <taxon>Bacillaceae</taxon>
        <taxon>Neobacillus</taxon>
    </lineage>
</organism>
<name>A0A852TG47_9BACI</name>
<reference evidence="2" key="2">
    <citation type="submission" date="2020-08" db="EMBL/GenBank/DDBJ databases">
        <title>The Agave Microbiome: Exploring the role of microbial communities in plant adaptations to desert environments.</title>
        <authorList>
            <person name="Partida-Martinez L.P."/>
        </authorList>
    </citation>
    <scope>NUCLEOTIDE SEQUENCE [LARGE SCALE GENOMIC DNA]</scope>
    <source>
        <strain evidence="2">AT2.8</strain>
    </source>
</reference>
<protein>
    <submittedName>
        <fullName evidence="1">Uncharacterized protein</fullName>
    </submittedName>
</protein>
<evidence type="ECO:0000313" key="2">
    <source>
        <dbReference type="Proteomes" id="UP000548423"/>
    </source>
</evidence>
<sequence length="39" mass="4761">MIVCKFFMKIILRKTGEISYKKTIEFAVDWKKSQLLLYF</sequence>
<gene>
    <name evidence="1" type="ORF">F4694_003058</name>
</gene>
<accession>A0A852TG47</accession>
<proteinExistence type="predicted"/>
<dbReference type="Proteomes" id="UP000548423">
    <property type="component" value="Unassembled WGS sequence"/>
</dbReference>
<reference evidence="2" key="1">
    <citation type="submission" date="2020-07" db="EMBL/GenBank/DDBJ databases">
        <authorList>
            <person name="Partida-Martinez L."/>
            <person name="Huntemann M."/>
            <person name="Clum A."/>
            <person name="Wang J."/>
            <person name="Palaniappan K."/>
            <person name="Ritter S."/>
            <person name="Chen I.-M."/>
            <person name="Stamatis D."/>
            <person name="Reddy T."/>
            <person name="O'Malley R."/>
            <person name="Daum C."/>
            <person name="Shapiro N."/>
            <person name="Ivanova N."/>
            <person name="Kyrpides N."/>
            <person name="Woyke T."/>
        </authorList>
    </citation>
    <scope>NUCLEOTIDE SEQUENCE [LARGE SCALE GENOMIC DNA]</scope>
    <source>
        <strain evidence="2">AT2.8</strain>
    </source>
</reference>
<comment type="caution">
    <text evidence="1">The sequence shown here is derived from an EMBL/GenBank/DDBJ whole genome shotgun (WGS) entry which is preliminary data.</text>
</comment>
<dbReference type="AlphaFoldDB" id="A0A852TG47"/>
<dbReference type="EMBL" id="JACCBX010000006">
    <property type="protein sequence ID" value="NYE06278.1"/>
    <property type="molecule type" value="Genomic_DNA"/>
</dbReference>